<dbReference type="FunFam" id="3.30.1360.70:FF:000001">
    <property type="entry name" value="Arginine--tRNA ligase"/>
    <property type="match status" value="1"/>
</dbReference>
<dbReference type="PANTHER" id="PTHR11956">
    <property type="entry name" value="ARGINYL-TRNA SYNTHETASE"/>
    <property type="match status" value="1"/>
</dbReference>
<dbReference type="SMART" id="SM00836">
    <property type="entry name" value="DALR_1"/>
    <property type="match status" value="1"/>
</dbReference>
<evidence type="ECO:0000256" key="9">
    <source>
        <dbReference type="ARBA" id="ARBA00023146"/>
    </source>
</evidence>
<dbReference type="InterPro" id="IPR036695">
    <property type="entry name" value="Arg-tRNA-synth_N_sf"/>
</dbReference>
<dbReference type="Gene3D" id="3.30.1360.70">
    <property type="entry name" value="Arginyl tRNA synthetase N-terminal domain"/>
    <property type="match status" value="1"/>
</dbReference>
<evidence type="ECO:0000256" key="2">
    <source>
        <dbReference type="ARBA" id="ARBA00005594"/>
    </source>
</evidence>
<dbReference type="HAMAP" id="MF_00123">
    <property type="entry name" value="Arg_tRNA_synth"/>
    <property type="match status" value="1"/>
</dbReference>
<evidence type="ECO:0000256" key="8">
    <source>
        <dbReference type="ARBA" id="ARBA00022917"/>
    </source>
</evidence>
<gene>
    <name evidence="11 15" type="primary">argS</name>
    <name evidence="15" type="ORF">MUA00_10620</name>
</gene>
<dbReference type="SMART" id="SM01016">
    <property type="entry name" value="Arg_tRNA_synt_N"/>
    <property type="match status" value="1"/>
</dbReference>
<dbReference type="Pfam" id="PF05746">
    <property type="entry name" value="DALR_1"/>
    <property type="match status" value="1"/>
</dbReference>
<dbReference type="RefSeq" id="WP_271122937.1">
    <property type="nucleotide sequence ID" value="NZ_JALHAN010000064.1"/>
</dbReference>
<dbReference type="SUPFAM" id="SSF47323">
    <property type="entry name" value="Anticodon-binding domain of a subclass of class I aminoacyl-tRNA synthetases"/>
    <property type="match status" value="1"/>
</dbReference>
<evidence type="ECO:0000256" key="4">
    <source>
        <dbReference type="ARBA" id="ARBA00022490"/>
    </source>
</evidence>
<sequence length="577" mass="63865">MNIQALLSDKVRQAMVAAGAPADCEPQVRQSAKVQFGDYQANGVMSVARSLGKPPRQVAESVIANLDLTGIASKVEIAGPGFINIFLDPQFLANSVDAAVASDRVGVNAVAPQTIVVDYSAPNVAKEMHVGHIRSTIIGDAAVRTLEFLGHKVIRANHVGDWGTQFGMLIAYLEKQQQENAGEMALADLEEFYRAAKKHYDEDEAFAERARGYVVKLQGGDEYCREMWRKLVDITMAQNQKTYDRLNVTLTRDDVMGESLYNPMLPGIVADLKEKGLAVESEGATVVFLDEFKNKDGDPMGVIIQKKDGGYLYTTTDIACAKYRYETLHADRVLYFIDSRQHQHLMQAWTIVRKAGYVPDSVPLEHQMFGMMLGKDGKPFKTRSGGTVKLTDLLDEAMERARNLVAAKNPDMPAAELEALANAVGIGAVKYADLSKSRTTDYIFDWDNMLAFEGNTAPYMQYAYTRVLSVFRKANVNEAELLKAPVVITEDREAQLAARLLQFEETLNVVARDGTPHVMCSYLYDLAGLFSSFYEHCPILTADSEQARDSRLKLALLTAKTLKLGLDTLGIETVERM</sequence>
<organism evidence="15 16">
    <name type="scientific">Dryocola boscaweniae</name>
    <dbReference type="NCBI Taxonomy" id="2925397"/>
    <lineage>
        <taxon>Bacteria</taxon>
        <taxon>Pseudomonadati</taxon>
        <taxon>Pseudomonadota</taxon>
        <taxon>Gammaproteobacteria</taxon>
        <taxon>Enterobacterales</taxon>
        <taxon>Enterobacteriaceae</taxon>
        <taxon>Dryocola</taxon>
    </lineage>
</organism>
<feature type="domain" description="Arginyl tRNA synthetase N-terminal" evidence="14">
    <location>
        <begin position="1"/>
        <end position="87"/>
    </location>
</feature>
<dbReference type="InterPro" id="IPR014729">
    <property type="entry name" value="Rossmann-like_a/b/a_fold"/>
</dbReference>
<protein>
    <recommendedName>
        <fullName evidence="11">Arginine--tRNA ligase</fullName>
        <ecNumber evidence="11">6.1.1.19</ecNumber>
    </recommendedName>
    <alternativeName>
        <fullName evidence="11">Arginyl-tRNA synthetase</fullName>
        <shortName evidence="11">ArgRS</shortName>
    </alternativeName>
</protein>
<dbReference type="PRINTS" id="PR01038">
    <property type="entry name" value="TRNASYNTHARG"/>
</dbReference>
<keyword evidence="4 11" id="KW-0963">Cytoplasm</keyword>
<comment type="caution">
    <text evidence="15">The sequence shown here is derived from an EMBL/GenBank/DDBJ whole genome shotgun (WGS) entry which is preliminary data.</text>
</comment>
<dbReference type="Proteomes" id="UP001150641">
    <property type="component" value="Unassembled WGS sequence"/>
</dbReference>
<reference evidence="15" key="1">
    <citation type="submission" date="2022-03" db="EMBL/GenBank/DDBJ databases">
        <title>Proposal of a novel genus Dryocolo and two novel species.</title>
        <authorList>
            <person name="Maddock D.W."/>
            <person name="Brady C.L."/>
            <person name="Denman S."/>
            <person name="Arnold D."/>
        </authorList>
    </citation>
    <scope>NUCLEOTIDE SEQUENCE</scope>
    <source>
        <strain evidence="15">H6W4</strain>
    </source>
</reference>
<dbReference type="Gene3D" id="1.10.730.10">
    <property type="entry name" value="Isoleucyl-tRNA Synthetase, Domain 1"/>
    <property type="match status" value="1"/>
</dbReference>
<dbReference type="GO" id="GO:0004814">
    <property type="term" value="F:arginine-tRNA ligase activity"/>
    <property type="evidence" value="ECO:0007669"/>
    <property type="project" value="UniProtKB-UniRule"/>
</dbReference>
<dbReference type="Pfam" id="PF03485">
    <property type="entry name" value="Arg_tRNA_synt_N"/>
    <property type="match status" value="1"/>
</dbReference>
<dbReference type="InterPro" id="IPR035684">
    <property type="entry name" value="ArgRS_core"/>
</dbReference>
<dbReference type="InterPro" id="IPR001278">
    <property type="entry name" value="Arg-tRNA-ligase"/>
</dbReference>
<comment type="catalytic activity">
    <reaction evidence="10 11">
        <text>tRNA(Arg) + L-arginine + ATP = L-arginyl-tRNA(Arg) + AMP + diphosphate</text>
        <dbReference type="Rhea" id="RHEA:20301"/>
        <dbReference type="Rhea" id="RHEA-COMP:9658"/>
        <dbReference type="Rhea" id="RHEA-COMP:9673"/>
        <dbReference type="ChEBI" id="CHEBI:30616"/>
        <dbReference type="ChEBI" id="CHEBI:32682"/>
        <dbReference type="ChEBI" id="CHEBI:33019"/>
        <dbReference type="ChEBI" id="CHEBI:78442"/>
        <dbReference type="ChEBI" id="CHEBI:78513"/>
        <dbReference type="ChEBI" id="CHEBI:456215"/>
        <dbReference type="EC" id="6.1.1.19"/>
    </reaction>
</comment>
<keyword evidence="6 11" id="KW-0547">Nucleotide-binding</keyword>
<dbReference type="SUPFAM" id="SSF52374">
    <property type="entry name" value="Nucleotidylyl transferase"/>
    <property type="match status" value="1"/>
</dbReference>
<dbReference type="InterPro" id="IPR005148">
    <property type="entry name" value="Arg-tRNA-synth_N"/>
</dbReference>
<dbReference type="Gene3D" id="3.40.50.620">
    <property type="entry name" value="HUPs"/>
    <property type="match status" value="1"/>
</dbReference>
<dbReference type="PROSITE" id="PS00178">
    <property type="entry name" value="AA_TRNA_LIGASE_I"/>
    <property type="match status" value="1"/>
</dbReference>
<evidence type="ECO:0000259" key="14">
    <source>
        <dbReference type="SMART" id="SM01016"/>
    </source>
</evidence>
<feature type="domain" description="DALR anticodon binding" evidence="13">
    <location>
        <begin position="460"/>
        <end position="577"/>
    </location>
</feature>
<dbReference type="InterPro" id="IPR008909">
    <property type="entry name" value="DALR_anticod-bd"/>
</dbReference>
<keyword evidence="9 11" id="KW-0030">Aminoacyl-tRNA synthetase</keyword>
<name>A0A9X3AB93_9ENTR</name>
<evidence type="ECO:0000256" key="3">
    <source>
        <dbReference type="ARBA" id="ARBA00011245"/>
    </source>
</evidence>
<dbReference type="FunFam" id="1.10.730.10:FF:000001">
    <property type="entry name" value="Arginine--tRNA ligase"/>
    <property type="match status" value="1"/>
</dbReference>
<evidence type="ECO:0000256" key="1">
    <source>
        <dbReference type="ARBA" id="ARBA00004496"/>
    </source>
</evidence>
<comment type="subcellular location">
    <subcellularLocation>
        <location evidence="1 11">Cytoplasm</location>
    </subcellularLocation>
</comment>
<evidence type="ECO:0000313" key="16">
    <source>
        <dbReference type="Proteomes" id="UP001150641"/>
    </source>
</evidence>
<dbReference type="PANTHER" id="PTHR11956:SF5">
    <property type="entry name" value="ARGININE--TRNA LIGASE, CYTOPLASMIC"/>
    <property type="match status" value="1"/>
</dbReference>
<dbReference type="GO" id="GO:0006420">
    <property type="term" value="P:arginyl-tRNA aminoacylation"/>
    <property type="evidence" value="ECO:0007669"/>
    <property type="project" value="UniProtKB-UniRule"/>
</dbReference>
<keyword evidence="5 11" id="KW-0436">Ligase</keyword>
<evidence type="ECO:0000256" key="5">
    <source>
        <dbReference type="ARBA" id="ARBA00022598"/>
    </source>
</evidence>
<evidence type="ECO:0000256" key="6">
    <source>
        <dbReference type="ARBA" id="ARBA00022741"/>
    </source>
</evidence>
<keyword evidence="8 11" id="KW-0648">Protein biosynthesis</keyword>
<dbReference type="InterPro" id="IPR001412">
    <property type="entry name" value="aa-tRNA-synth_I_CS"/>
</dbReference>
<evidence type="ECO:0000256" key="11">
    <source>
        <dbReference type="HAMAP-Rule" id="MF_00123"/>
    </source>
</evidence>
<dbReference type="EC" id="6.1.1.19" evidence="11"/>
<evidence type="ECO:0000259" key="13">
    <source>
        <dbReference type="SMART" id="SM00836"/>
    </source>
</evidence>
<dbReference type="FunFam" id="3.40.50.620:FF:000030">
    <property type="entry name" value="Arginine--tRNA ligase"/>
    <property type="match status" value="1"/>
</dbReference>
<dbReference type="AlphaFoldDB" id="A0A9X3AB93"/>
<evidence type="ECO:0000256" key="7">
    <source>
        <dbReference type="ARBA" id="ARBA00022840"/>
    </source>
</evidence>
<dbReference type="EMBL" id="JALHAP010000077">
    <property type="protein sequence ID" value="MCT4702244.1"/>
    <property type="molecule type" value="Genomic_DNA"/>
</dbReference>
<dbReference type="Pfam" id="PF00750">
    <property type="entry name" value="tRNA-synt_1d"/>
    <property type="match status" value="1"/>
</dbReference>
<dbReference type="CDD" id="cd00671">
    <property type="entry name" value="ArgRS_core"/>
    <property type="match status" value="1"/>
</dbReference>
<accession>A0A9X3AB93</accession>
<dbReference type="SUPFAM" id="SSF55190">
    <property type="entry name" value="Arginyl-tRNA synthetase (ArgRS), N-terminal 'additional' domain"/>
    <property type="match status" value="1"/>
</dbReference>
<dbReference type="NCBIfam" id="TIGR00456">
    <property type="entry name" value="argS"/>
    <property type="match status" value="1"/>
</dbReference>
<feature type="short sequence motif" description="'HIGH' region" evidence="11">
    <location>
        <begin position="122"/>
        <end position="132"/>
    </location>
</feature>
<comment type="similarity">
    <text evidence="2 11 12">Belongs to the class-I aminoacyl-tRNA synthetase family.</text>
</comment>
<comment type="subunit">
    <text evidence="3 11">Monomer.</text>
</comment>
<proteinExistence type="inferred from homology"/>
<evidence type="ECO:0000313" key="15">
    <source>
        <dbReference type="EMBL" id="MCT4702244.1"/>
    </source>
</evidence>
<keyword evidence="7 11" id="KW-0067">ATP-binding</keyword>
<dbReference type="GO" id="GO:0005524">
    <property type="term" value="F:ATP binding"/>
    <property type="evidence" value="ECO:0007669"/>
    <property type="project" value="UniProtKB-UniRule"/>
</dbReference>
<keyword evidence="16" id="KW-1185">Reference proteome</keyword>
<evidence type="ECO:0000256" key="12">
    <source>
        <dbReference type="RuleBase" id="RU363038"/>
    </source>
</evidence>
<dbReference type="CDD" id="cd07956">
    <property type="entry name" value="Anticodon_Ia_Arg"/>
    <property type="match status" value="1"/>
</dbReference>
<dbReference type="InterPro" id="IPR009080">
    <property type="entry name" value="tRNAsynth_Ia_anticodon-bd"/>
</dbReference>
<dbReference type="GO" id="GO:0005737">
    <property type="term" value="C:cytoplasm"/>
    <property type="evidence" value="ECO:0007669"/>
    <property type="project" value="UniProtKB-SubCell"/>
</dbReference>
<evidence type="ECO:0000256" key="10">
    <source>
        <dbReference type="ARBA" id="ARBA00049339"/>
    </source>
</evidence>